<evidence type="ECO:0000256" key="2">
    <source>
        <dbReference type="ARBA" id="ARBA00022963"/>
    </source>
</evidence>
<sequence>MSTPWHMLTRAGPVTFSEEVTLHDTEGDLPLTVRWPQEGAARGTVVFCHGLGSSRAAYGELTEVWAAHGYVVIQPTFPDSINVVAAENPGLGLDPGADLSGWTANPGLRAAMHAVLHDPDYWLHRVRIVRRIMGCLPDILRQARGTARGLPCAIAGHSFGAYTAQLFAGAEIDLPGQGATRFRDDRFSAALVLSGQGLDQQGLRNGSWDGLTGPVLTVTGTKDGGAKGQDWHWKCEPYEFSPAGDKYLVVLEGGDHYLGGFTPGEEGITEQKEAVRGVTLAFLDAYLAGDMRAQNWLRLVEDRIGTAGVLFKSK</sequence>
<dbReference type="GO" id="GO:0003847">
    <property type="term" value="F:1-alkyl-2-acetylglycerophosphocholine esterase activity"/>
    <property type="evidence" value="ECO:0007669"/>
    <property type="project" value="TreeGrafter"/>
</dbReference>
<accession>A0A1H0N7V7</accession>
<evidence type="ECO:0000313" key="5">
    <source>
        <dbReference type="Proteomes" id="UP000324252"/>
    </source>
</evidence>
<keyword evidence="3" id="KW-0443">Lipid metabolism</keyword>
<evidence type="ECO:0000313" key="4">
    <source>
        <dbReference type="EMBL" id="SHK86399.1"/>
    </source>
</evidence>
<dbReference type="RefSeq" id="WP_149789568.1">
    <property type="nucleotide sequence ID" value="NZ_FNIO01000012.1"/>
</dbReference>
<dbReference type="GO" id="GO:0016042">
    <property type="term" value="P:lipid catabolic process"/>
    <property type="evidence" value="ECO:0007669"/>
    <property type="project" value="UniProtKB-KW"/>
</dbReference>
<dbReference type="PANTHER" id="PTHR10272">
    <property type="entry name" value="PLATELET-ACTIVATING FACTOR ACETYLHYDROLASE"/>
    <property type="match status" value="1"/>
</dbReference>
<dbReference type="AlphaFoldDB" id="A0A1H0N7V7"/>
<evidence type="ECO:0000256" key="1">
    <source>
        <dbReference type="ARBA" id="ARBA00022801"/>
    </source>
</evidence>
<dbReference type="InterPro" id="IPR029058">
    <property type="entry name" value="AB_hydrolase_fold"/>
</dbReference>
<dbReference type="SUPFAM" id="SSF53474">
    <property type="entry name" value="alpha/beta-Hydrolases"/>
    <property type="match status" value="1"/>
</dbReference>
<keyword evidence="2" id="KW-0442">Lipid degradation</keyword>
<name>A0A1H0N7V7_9RHOB</name>
<reference evidence="4 5" key="1">
    <citation type="submission" date="2016-11" db="EMBL/GenBank/DDBJ databases">
        <authorList>
            <person name="Varghese N."/>
            <person name="Submissions S."/>
        </authorList>
    </citation>
    <scope>NUCLEOTIDE SEQUENCE [LARGE SCALE GENOMIC DNA]</scope>
    <source>
        <strain evidence="4 5">DSM 29620</strain>
    </source>
</reference>
<dbReference type="Proteomes" id="UP000324252">
    <property type="component" value="Unassembled WGS sequence"/>
</dbReference>
<evidence type="ECO:0000256" key="3">
    <source>
        <dbReference type="ARBA" id="ARBA00023098"/>
    </source>
</evidence>
<dbReference type="OrthoDB" id="339159at2"/>
<gene>
    <name evidence="4" type="ORF">SAMN05444142_11159</name>
</gene>
<keyword evidence="1 4" id="KW-0378">Hydrolase</keyword>
<proteinExistence type="predicted"/>
<keyword evidence="5" id="KW-1185">Reference proteome</keyword>
<dbReference type="Gene3D" id="3.40.50.1820">
    <property type="entry name" value="alpha/beta hydrolase"/>
    <property type="match status" value="1"/>
</dbReference>
<dbReference type="PANTHER" id="PTHR10272:SF0">
    <property type="entry name" value="PLATELET-ACTIVATING FACTOR ACETYLHYDROLASE"/>
    <property type="match status" value="1"/>
</dbReference>
<organism evidence="4 5">
    <name type="scientific">Lutimaribacter pacificus</name>
    <dbReference type="NCBI Taxonomy" id="391948"/>
    <lineage>
        <taxon>Bacteria</taxon>
        <taxon>Pseudomonadati</taxon>
        <taxon>Pseudomonadota</taxon>
        <taxon>Alphaproteobacteria</taxon>
        <taxon>Rhodobacterales</taxon>
        <taxon>Roseobacteraceae</taxon>
        <taxon>Lutimaribacter</taxon>
    </lineage>
</organism>
<protein>
    <submittedName>
        <fullName evidence="4">Predicted dienelactone hydrolase</fullName>
    </submittedName>
</protein>
<dbReference type="EMBL" id="FQZZ01000011">
    <property type="protein sequence ID" value="SHK86399.1"/>
    <property type="molecule type" value="Genomic_DNA"/>
</dbReference>